<organism evidence="3 4">
    <name type="scientific">Dillenia turbinata</name>
    <dbReference type="NCBI Taxonomy" id="194707"/>
    <lineage>
        <taxon>Eukaryota</taxon>
        <taxon>Viridiplantae</taxon>
        <taxon>Streptophyta</taxon>
        <taxon>Embryophyta</taxon>
        <taxon>Tracheophyta</taxon>
        <taxon>Spermatophyta</taxon>
        <taxon>Magnoliopsida</taxon>
        <taxon>eudicotyledons</taxon>
        <taxon>Gunneridae</taxon>
        <taxon>Pentapetalae</taxon>
        <taxon>Dilleniales</taxon>
        <taxon>Dilleniaceae</taxon>
        <taxon>Dillenia</taxon>
    </lineage>
</organism>
<dbReference type="PANTHER" id="PTHR37253:SF1">
    <property type="entry name" value="PROTEIN GAMETE EXPRESSED 3"/>
    <property type="match status" value="1"/>
</dbReference>
<evidence type="ECO:0000313" key="3">
    <source>
        <dbReference type="EMBL" id="KAK6914471.1"/>
    </source>
</evidence>
<dbReference type="SUPFAM" id="SSF50998">
    <property type="entry name" value="Quinoprotein alcohol dehydrogenase-like"/>
    <property type="match status" value="1"/>
</dbReference>
<dbReference type="Proteomes" id="UP001370490">
    <property type="component" value="Unassembled WGS sequence"/>
</dbReference>
<keyword evidence="2" id="KW-0472">Membrane</keyword>
<dbReference type="InterPro" id="IPR045301">
    <property type="entry name" value="GEX3-like"/>
</dbReference>
<dbReference type="InterPro" id="IPR018391">
    <property type="entry name" value="PQQ_b-propeller_rpt"/>
</dbReference>
<proteinExistence type="predicted"/>
<dbReference type="PANTHER" id="PTHR37253">
    <property type="entry name" value="PROTEIN GAMETE EXPRESSED 3"/>
    <property type="match status" value="1"/>
</dbReference>
<feature type="transmembrane region" description="Helical" evidence="2">
    <location>
        <begin position="421"/>
        <end position="440"/>
    </location>
</feature>
<dbReference type="InterPro" id="IPR011047">
    <property type="entry name" value="Quinoprotein_ADH-like_sf"/>
</dbReference>
<dbReference type="Gene3D" id="2.130.10.10">
    <property type="entry name" value="YVTN repeat-like/Quinoprotein amine dehydrogenase"/>
    <property type="match status" value="1"/>
</dbReference>
<evidence type="ECO:0000256" key="1">
    <source>
        <dbReference type="SAM" id="Coils"/>
    </source>
</evidence>
<protein>
    <recommendedName>
        <fullName evidence="5">Protein GAMETE EXPRESSED 3</fullName>
    </recommendedName>
</protein>
<feature type="non-terminal residue" evidence="3">
    <location>
        <position position="1"/>
    </location>
</feature>
<dbReference type="AlphaFoldDB" id="A0AAN8UNF5"/>
<dbReference type="GO" id="GO:0005886">
    <property type="term" value="C:plasma membrane"/>
    <property type="evidence" value="ECO:0007669"/>
    <property type="project" value="TreeGrafter"/>
</dbReference>
<dbReference type="SMART" id="SM00564">
    <property type="entry name" value="PQQ"/>
    <property type="match status" value="3"/>
</dbReference>
<keyword evidence="2" id="KW-1133">Transmembrane helix</keyword>
<feature type="coiled-coil region" evidence="1">
    <location>
        <begin position="464"/>
        <end position="491"/>
    </location>
</feature>
<dbReference type="GO" id="GO:0009793">
    <property type="term" value="P:embryo development ending in seed dormancy"/>
    <property type="evidence" value="ECO:0007669"/>
    <property type="project" value="TreeGrafter"/>
</dbReference>
<gene>
    <name evidence="3" type="ORF">RJ641_021792</name>
</gene>
<name>A0AAN8UNF5_9MAGN</name>
<evidence type="ECO:0000313" key="4">
    <source>
        <dbReference type="Proteomes" id="UP001370490"/>
    </source>
</evidence>
<evidence type="ECO:0000256" key="2">
    <source>
        <dbReference type="SAM" id="Phobius"/>
    </source>
</evidence>
<keyword evidence="2" id="KW-0812">Transmembrane</keyword>
<dbReference type="EMBL" id="JBAMMX010000026">
    <property type="protein sequence ID" value="KAK6914471.1"/>
    <property type="molecule type" value="Genomic_DNA"/>
</dbReference>
<comment type="caution">
    <text evidence="3">The sequence shown here is derived from an EMBL/GenBank/DDBJ whole genome shotgun (WGS) entry which is preliminary data.</text>
</comment>
<reference evidence="3 4" key="1">
    <citation type="submission" date="2023-12" db="EMBL/GenBank/DDBJ databases">
        <title>A high-quality genome assembly for Dillenia turbinata (Dilleniales).</title>
        <authorList>
            <person name="Chanderbali A."/>
        </authorList>
    </citation>
    <scope>NUCLEOTIDE SEQUENCE [LARGE SCALE GENOMIC DNA]</scope>
    <source>
        <strain evidence="3">LSX21</strain>
        <tissue evidence="3">Leaf</tissue>
    </source>
</reference>
<keyword evidence="4" id="KW-1185">Reference proteome</keyword>
<dbReference type="InterPro" id="IPR015943">
    <property type="entry name" value="WD40/YVTN_repeat-like_dom_sf"/>
</dbReference>
<sequence>QGQENPKETTHRISKPLIEDDGKIYACSRKYLFGFEINGSVAWSIPINYTCNIRFAPIRGSLGKVIHSACFELIHVYVSEVANLWFFSRIYADKLEPLVKVLFGLERGAKGQGEIIGFSLSTLCLSLFISAKNRDLAALKLSGQQLWSVGPMLQRSGFRQGCRKNETDCYFTSVPVVDQCEASIYISNNQGELYCLSVRNSYFKWIQDLSSYNKNYMINPGNNGRLYVTVPVKALILALDAFNGNILWERRVGPLSTAESALVVDSNGWISIGSLDGFLYSFSPTGDLKKFLRATTLDSVIQVNPLLDCFGYAVYVSTVKVEGKISPQLVKTLISLQPNLKVWSLPCWFHQLGPSIEQFSSLFHESDLQHVVVDETILLAFIAGSNIGNPFPCHTIRQKLASSCSQAMPKYPRIYAGNERAIFLFLLFQTIVLLVLAVLVRRCYMFWNKEKLQSHDLGGFLEKRRSLQLKKKEFDQSITELKQKAKEEAARSDLIE</sequence>
<keyword evidence="1" id="KW-0175">Coiled coil</keyword>
<evidence type="ECO:0008006" key="5">
    <source>
        <dbReference type="Google" id="ProtNLM"/>
    </source>
</evidence>
<accession>A0AAN8UNF5</accession>
<dbReference type="GO" id="GO:0010183">
    <property type="term" value="P:pollen tube guidance"/>
    <property type="evidence" value="ECO:0007669"/>
    <property type="project" value="TreeGrafter"/>
</dbReference>